<evidence type="ECO:0000313" key="3">
    <source>
        <dbReference type="Proteomes" id="UP001430953"/>
    </source>
</evidence>
<sequence length="84" mass="9070">MSEKIIRTIRDVLRGGGGPGRASGFDGATLRVIISCLLHNSVAAHRTGKDGRRNFPSPHRASPATISDRIRCSTERQKILSFAA</sequence>
<feature type="region of interest" description="Disordered" evidence="1">
    <location>
        <begin position="47"/>
        <end position="68"/>
    </location>
</feature>
<organism evidence="2 3">
    <name type="scientific">Cardiocondyla obscurior</name>
    <dbReference type="NCBI Taxonomy" id="286306"/>
    <lineage>
        <taxon>Eukaryota</taxon>
        <taxon>Metazoa</taxon>
        <taxon>Ecdysozoa</taxon>
        <taxon>Arthropoda</taxon>
        <taxon>Hexapoda</taxon>
        <taxon>Insecta</taxon>
        <taxon>Pterygota</taxon>
        <taxon>Neoptera</taxon>
        <taxon>Endopterygota</taxon>
        <taxon>Hymenoptera</taxon>
        <taxon>Apocrita</taxon>
        <taxon>Aculeata</taxon>
        <taxon>Formicoidea</taxon>
        <taxon>Formicidae</taxon>
        <taxon>Myrmicinae</taxon>
        <taxon>Cardiocondyla</taxon>
    </lineage>
</organism>
<name>A0AAW2EQP8_9HYME</name>
<evidence type="ECO:0000256" key="1">
    <source>
        <dbReference type="SAM" id="MobiDB-lite"/>
    </source>
</evidence>
<reference evidence="2 3" key="1">
    <citation type="submission" date="2023-03" db="EMBL/GenBank/DDBJ databases">
        <title>High recombination rates correlate with genetic variation in Cardiocondyla obscurior ants.</title>
        <authorList>
            <person name="Errbii M."/>
        </authorList>
    </citation>
    <scope>NUCLEOTIDE SEQUENCE [LARGE SCALE GENOMIC DNA]</scope>
    <source>
        <strain evidence="2">Alpha-2009</strain>
        <tissue evidence="2">Whole body</tissue>
    </source>
</reference>
<proteinExistence type="predicted"/>
<dbReference type="Proteomes" id="UP001430953">
    <property type="component" value="Unassembled WGS sequence"/>
</dbReference>
<gene>
    <name evidence="2" type="ORF">PUN28_016045</name>
</gene>
<accession>A0AAW2EQP8</accession>
<evidence type="ECO:0000313" key="2">
    <source>
        <dbReference type="EMBL" id="KAL0106044.1"/>
    </source>
</evidence>
<dbReference type="AlphaFoldDB" id="A0AAW2EQP8"/>
<protein>
    <submittedName>
        <fullName evidence="2">Uncharacterized protein</fullName>
    </submittedName>
</protein>
<dbReference type="EMBL" id="JADYXP020000018">
    <property type="protein sequence ID" value="KAL0106044.1"/>
    <property type="molecule type" value="Genomic_DNA"/>
</dbReference>
<comment type="caution">
    <text evidence="2">The sequence shown here is derived from an EMBL/GenBank/DDBJ whole genome shotgun (WGS) entry which is preliminary data.</text>
</comment>
<keyword evidence="3" id="KW-1185">Reference proteome</keyword>